<dbReference type="Proteomes" id="UP001163321">
    <property type="component" value="Chromosome 5"/>
</dbReference>
<keyword evidence="2" id="KW-1185">Reference proteome</keyword>
<accession>A0ACC0W2N9</accession>
<organism evidence="1 2">
    <name type="scientific">Peronosclerospora sorghi</name>
    <dbReference type="NCBI Taxonomy" id="230839"/>
    <lineage>
        <taxon>Eukaryota</taxon>
        <taxon>Sar</taxon>
        <taxon>Stramenopiles</taxon>
        <taxon>Oomycota</taxon>
        <taxon>Peronosporomycetes</taxon>
        <taxon>Peronosporales</taxon>
        <taxon>Peronosporaceae</taxon>
        <taxon>Peronosclerospora</taxon>
    </lineage>
</organism>
<sequence>MTRLHFARYTDEEERLEHEKEQTRSNESHGLRPINRSAIEGSNHWRDNIQSAAIPILGRVDNPCLSSVVIMNRDDSVDESPRARKENGERGDETSTPFPALSRQFQVNLLSRGHIGLLVSTAFAGILLTCLKRGVVPLLEYELKMKSHQVDAASVLIQLPWSYSFIWGFLSDAVPILDSRRKAYIILAWMTTMLACFSMALLDQFVSYRAEGNDMTSADVVRHADILTDGYIFLLMLASFGCIVALVIGETYVIAQTRRERLTIRGTALGTLLLAQYTGQFCGQMIADYAIFYVSTRGVTPKVSLRQTVLFFVFYAVVPLIGLSTCFYEKPDPPPINVARDRFNRATTDQSDTSVSDLHRAYITASNFYQRLNLALRGHWIRLQSALGKESTSRVTRFLIGFIVMSEFSLTYPTTRLAAWCGMTPPAVAMSNSMAEVLSVLPIILWKYFFLNTDWRWCVFHSFVLVTMVPQLVYFMLATLDPATRSRNVYAIVSALTAFHRTSIDILEVAITAEIAPVGGEGAFLGILVSMASSMRLMANTVSNLIGFLFKDVQHSVRKRSDPDRMQVAFALVLSHIIQILALVALVFLPQQKRHLQRLHRFGEKDKRWTRWWILGCLVVSFIISTVFNALAIAPTTSCMVVVGGSGC</sequence>
<evidence type="ECO:0000313" key="1">
    <source>
        <dbReference type="EMBL" id="KAI9911976.1"/>
    </source>
</evidence>
<evidence type="ECO:0000313" key="2">
    <source>
        <dbReference type="Proteomes" id="UP001163321"/>
    </source>
</evidence>
<reference evidence="1 2" key="1">
    <citation type="journal article" date="2022" name="bioRxiv">
        <title>The genome of the oomycete Peronosclerospora sorghi, a cosmopolitan pathogen of maize and sorghum, is inflated with dispersed pseudogenes.</title>
        <authorList>
            <person name="Fletcher K."/>
            <person name="Martin F."/>
            <person name="Isakeit T."/>
            <person name="Cavanaugh K."/>
            <person name="Magill C."/>
            <person name="Michelmore R."/>
        </authorList>
    </citation>
    <scope>NUCLEOTIDE SEQUENCE [LARGE SCALE GENOMIC DNA]</scope>
    <source>
        <strain evidence="1">P6</strain>
    </source>
</reference>
<protein>
    <submittedName>
        <fullName evidence="1">Uncharacterized protein</fullName>
    </submittedName>
</protein>
<dbReference type="EMBL" id="CM047584">
    <property type="protein sequence ID" value="KAI9911976.1"/>
    <property type="molecule type" value="Genomic_DNA"/>
</dbReference>
<comment type="caution">
    <text evidence="1">The sequence shown here is derived from an EMBL/GenBank/DDBJ whole genome shotgun (WGS) entry which is preliminary data.</text>
</comment>
<gene>
    <name evidence="1" type="ORF">PsorP6_009799</name>
</gene>
<proteinExistence type="predicted"/>
<name>A0ACC0W2N9_9STRA</name>